<proteinExistence type="inferred from homology"/>
<sequence length="116" mass="13484">MEEIQIYHNPRCSKSRCGLELIQSKGENIKVIEYLKHPPTTAEIEVLLEKLGIQPIELVRKNETLWKEQFKNKTLSETEIIHILSENPQLIERPIVVFGEKAVIARPPEKINELFL</sequence>
<dbReference type="RefSeq" id="WP_041998712.1">
    <property type="nucleotide sequence ID" value="NZ_BOQJ01000007.1"/>
</dbReference>
<protein>
    <submittedName>
        <fullName evidence="4">Uncharacterized protein</fullName>
    </submittedName>
</protein>
<evidence type="ECO:0000256" key="2">
    <source>
        <dbReference type="ARBA" id="ARBA00023002"/>
    </source>
</evidence>
<evidence type="ECO:0000256" key="3">
    <source>
        <dbReference type="PROSITE-ProRule" id="PRU01282"/>
    </source>
</evidence>
<dbReference type="EMBL" id="CDOE01000027">
    <property type="protein sequence ID" value="CEN33093.1"/>
    <property type="molecule type" value="Genomic_DNA"/>
</dbReference>
<reference evidence="4 5" key="1">
    <citation type="submission" date="2015-01" db="EMBL/GenBank/DDBJ databases">
        <authorList>
            <person name="Xiang T."/>
            <person name="Song Y."/>
            <person name="Huang L."/>
            <person name="Wang B."/>
            <person name="Wu P."/>
        </authorList>
    </citation>
    <scope>NUCLEOTIDE SEQUENCE [LARGE SCALE GENOMIC DNA]</scope>
    <source>
        <strain evidence="4 5">Cc12</strain>
    </source>
</reference>
<evidence type="ECO:0000313" key="5">
    <source>
        <dbReference type="Proteomes" id="UP000044026"/>
    </source>
</evidence>
<name>A0A0B7H648_9FLAO</name>
<organism evidence="4 5">
    <name type="scientific">Capnocytophaga canimorsus</name>
    <dbReference type="NCBI Taxonomy" id="28188"/>
    <lineage>
        <taxon>Bacteria</taxon>
        <taxon>Pseudomonadati</taxon>
        <taxon>Bacteroidota</taxon>
        <taxon>Flavobacteriia</taxon>
        <taxon>Flavobacteriales</taxon>
        <taxon>Flavobacteriaceae</taxon>
        <taxon>Capnocytophaga</taxon>
    </lineage>
</organism>
<dbReference type="GO" id="GO:0008794">
    <property type="term" value="F:arsenate reductase (glutaredoxin) activity"/>
    <property type="evidence" value="ECO:0007669"/>
    <property type="project" value="InterPro"/>
</dbReference>
<evidence type="ECO:0000256" key="1">
    <source>
        <dbReference type="ARBA" id="ARBA00007198"/>
    </source>
</evidence>
<dbReference type="PANTHER" id="PTHR30041">
    <property type="entry name" value="ARSENATE REDUCTASE"/>
    <property type="match status" value="1"/>
</dbReference>
<dbReference type="CDD" id="cd03034">
    <property type="entry name" value="ArsC_ArsC"/>
    <property type="match status" value="1"/>
</dbReference>
<dbReference type="SUPFAM" id="SSF52833">
    <property type="entry name" value="Thioredoxin-like"/>
    <property type="match status" value="1"/>
</dbReference>
<dbReference type="Gene3D" id="3.40.30.10">
    <property type="entry name" value="Glutaredoxin"/>
    <property type="match status" value="1"/>
</dbReference>
<dbReference type="PROSITE" id="PS51353">
    <property type="entry name" value="ARSC"/>
    <property type="match status" value="1"/>
</dbReference>
<dbReference type="InterPro" id="IPR006660">
    <property type="entry name" value="Arsenate_reductase-like"/>
</dbReference>
<dbReference type="AlphaFoldDB" id="A0A0B7H648"/>
<dbReference type="InterPro" id="IPR036249">
    <property type="entry name" value="Thioredoxin-like_sf"/>
</dbReference>
<dbReference type="PANTHER" id="PTHR30041:SF4">
    <property type="entry name" value="ARSENATE REDUCTASE"/>
    <property type="match status" value="1"/>
</dbReference>
<gene>
    <name evidence="4" type="ORF">CCAN12_330010</name>
</gene>
<dbReference type="InterPro" id="IPR006659">
    <property type="entry name" value="Arsenate_reductase"/>
</dbReference>
<dbReference type="NCBIfam" id="TIGR00014">
    <property type="entry name" value="arsC"/>
    <property type="match status" value="1"/>
</dbReference>
<dbReference type="Proteomes" id="UP000044026">
    <property type="component" value="Unassembled WGS sequence"/>
</dbReference>
<evidence type="ECO:0000313" key="4">
    <source>
        <dbReference type="EMBL" id="CEN33093.1"/>
    </source>
</evidence>
<comment type="similarity">
    <text evidence="1 3">Belongs to the ArsC family.</text>
</comment>
<dbReference type="Pfam" id="PF03960">
    <property type="entry name" value="ArsC"/>
    <property type="match status" value="1"/>
</dbReference>
<keyword evidence="2" id="KW-0560">Oxidoreductase</keyword>
<accession>A0A0B7H648</accession>
<dbReference type="GeneID" id="69579450"/>